<reference evidence="8 9" key="1">
    <citation type="journal article" date="2008" name="Nature">
        <title>The genome of the choanoflagellate Monosiga brevicollis and the origin of metazoans.</title>
        <authorList>
            <consortium name="JGI Sequencing"/>
            <person name="King N."/>
            <person name="Westbrook M.J."/>
            <person name="Young S.L."/>
            <person name="Kuo A."/>
            <person name="Abedin M."/>
            <person name="Chapman J."/>
            <person name="Fairclough S."/>
            <person name="Hellsten U."/>
            <person name="Isogai Y."/>
            <person name="Letunic I."/>
            <person name="Marr M."/>
            <person name="Pincus D."/>
            <person name="Putnam N."/>
            <person name="Rokas A."/>
            <person name="Wright K.J."/>
            <person name="Zuzow R."/>
            <person name="Dirks W."/>
            <person name="Good M."/>
            <person name="Goodstein D."/>
            <person name="Lemons D."/>
            <person name="Li W."/>
            <person name="Lyons J.B."/>
            <person name="Morris A."/>
            <person name="Nichols S."/>
            <person name="Richter D.J."/>
            <person name="Salamov A."/>
            <person name="Bork P."/>
            <person name="Lim W.A."/>
            <person name="Manning G."/>
            <person name="Miller W.T."/>
            <person name="McGinnis W."/>
            <person name="Shapiro H."/>
            <person name="Tjian R."/>
            <person name="Grigoriev I.V."/>
            <person name="Rokhsar D."/>
        </authorList>
    </citation>
    <scope>NUCLEOTIDE SEQUENCE [LARGE SCALE GENOMIC DNA]</scope>
    <source>
        <strain evidence="9">MX1 / ATCC 50154</strain>
    </source>
</reference>
<dbReference type="GO" id="GO:0016616">
    <property type="term" value="F:oxidoreductase activity, acting on the CH-OH group of donors, NAD or NADP as acceptor"/>
    <property type="evidence" value="ECO:0000318"/>
    <property type="project" value="GO_Central"/>
</dbReference>
<dbReference type="PROSITE" id="PS00974">
    <property type="entry name" value="MANNITOL_DHGENASE"/>
    <property type="match status" value="1"/>
</dbReference>
<keyword evidence="2" id="KW-0560">Oxidoreductase</keyword>
<dbReference type="InterPro" id="IPR013131">
    <property type="entry name" value="Mannitol_DH_N"/>
</dbReference>
<proteinExistence type="inferred from homology"/>
<dbReference type="GO" id="GO:0019594">
    <property type="term" value="P:mannitol metabolic process"/>
    <property type="evidence" value="ECO:0007669"/>
    <property type="project" value="InterPro"/>
</dbReference>
<dbReference type="Gene3D" id="1.10.1040.10">
    <property type="entry name" value="N-(1-d-carboxylethyl)-l-norvaline Dehydrogenase, domain 2"/>
    <property type="match status" value="1"/>
</dbReference>
<dbReference type="EMBL" id="CH991584">
    <property type="protein sequence ID" value="EDQ84613.1"/>
    <property type="molecule type" value="Genomic_DNA"/>
</dbReference>
<evidence type="ECO:0000313" key="9">
    <source>
        <dbReference type="Proteomes" id="UP000001357"/>
    </source>
</evidence>
<dbReference type="PANTHER" id="PTHR43362">
    <property type="entry name" value="MANNITOL DEHYDROGENASE DSF1-RELATED"/>
    <property type="match status" value="1"/>
</dbReference>
<accession>A9VD39</accession>
<evidence type="ECO:0000259" key="7">
    <source>
        <dbReference type="Pfam" id="PF08125"/>
    </source>
</evidence>
<evidence type="ECO:0000256" key="1">
    <source>
        <dbReference type="ARBA" id="ARBA00006541"/>
    </source>
</evidence>
<evidence type="ECO:0000256" key="3">
    <source>
        <dbReference type="ARBA" id="ARBA00023027"/>
    </source>
</evidence>
<dbReference type="PANTHER" id="PTHR43362:SF1">
    <property type="entry name" value="MANNITOL DEHYDROGENASE 2-RELATED"/>
    <property type="match status" value="1"/>
</dbReference>
<dbReference type="SUPFAM" id="SSF51735">
    <property type="entry name" value="NAD(P)-binding Rossmann-fold domains"/>
    <property type="match status" value="1"/>
</dbReference>
<dbReference type="PRINTS" id="PR00084">
    <property type="entry name" value="MTLDHDRGNASE"/>
</dbReference>
<evidence type="ECO:0000259" key="6">
    <source>
        <dbReference type="Pfam" id="PF01232"/>
    </source>
</evidence>
<evidence type="ECO:0000256" key="5">
    <source>
        <dbReference type="ARBA" id="ARBA00047733"/>
    </source>
</evidence>
<dbReference type="InterPro" id="IPR050988">
    <property type="entry name" value="Mannitol_DH/Oxidoreductase"/>
</dbReference>
<comment type="similarity">
    <text evidence="1">Belongs to the mannitol dehydrogenase family.</text>
</comment>
<dbReference type="RefSeq" id="XP_001750640.1">
    <property type="nucleotide sequence ID" value="XM_001750588.1"/>
</dbReference>
<feature type="domain" description="Mannitol dehydrogenase N-terminal" evidence="6">
    <location>
        <begin position="18"/>
        <end position="265"/>
    </location>
</feature>
<feature type="domain" description="Mannitol dehydrogenase C-terminal" evidence="7">
    <location>
        <begin position="274"/>
        <end position="445"/>
    </location>
</feature>
<evidence type="ECO:0000256" key="2">
    <source>
        <dbReference type="ARBA" id="ARBA00023002"/>
    </source>
</evidence>
<dbReference type="InterPro" id="IPR000669">
    <property type="entry name" value="Mannitol_DH"/>
</dbReference>
<keyword evidence="3" id="KW-0520">NAD</keyword>
<dbReference type="GeneID" id="5895842"/>
<dbReference type="KEGG" id="mbr:MONBRDRAFT_30127"/>
<organism evidence="8 9">
    <name type="scientific">Monosiga brevicollis</name>
    <name type="common">Choanoflagellate</name>
    <dbReference type="NCBI Taxonomy" id="81824"/>
    <lineage>
        <taxon>Eukaryota</taxon>
        <taxon>Choanoflagellata</taxon>
        <taxon>Craspedida</taxon>
        <taxon>Salpingoecidae</taxon>
        <taxon>Monosiga</taxon>
    </lineage>
</organism>
<protein>
    <recommendedName>
        <fullName evidence="4">mannitol 2-dehydrogenase</fullName>
        <ecNumber evidence="4">1.1.1.67</ecNumber>
    </recommendedName>
</protein>
<dbReference type="Proteomes" id="UP000001357">
    <property type="component" value="Unassembled WGS sequence"/>
</dbReference>
<evidence type="ECO:0000256" key="4">
    <source>
        <dbReference type="ARBA" id="ARBA00038970"/>
    </source>
</evidence>
<dbReference type="InterPro" id="IPR013118">
    <property type="entry name" value="Mannitol_DH_C"/>
</dbReference>
<dbReference type="Pfam" id="PF08125">
    <property type="entry name" value="Mannitol_dh_C"/>
    <property type="match status" value="1"/>
</dbReference>
<name>A9VD39_MONBE</name>
<dbReference type="Gene3D" id="3.40.50.720">
    <property type="entry name" value="NAD(P)-binding Rossmann-like Domain"/>
    <property type="match status" value="1"/>
</dbReference>
<comment type="catalytic activity">
    <reaction evidence="5">
        <text>D-mannitol + NAD(+) = D-fructose + NADH + H(+)</text>
        <dbReference type="Rhea" id="RHEA:12084"/>
        <dbReference type="ChEBI" id="CHEBI:15378"/>
        <dbReference type="ChEBI" id="CHEBI:16899"/>
        <dbReference type="ChEBI" id="CHEBI:37721"/>
        <dbReference type="ChEBI" id="CHEBI:57540"/>
        <dbReference type="ChEBI" id="CHEBI:57945"/>
        <dbReference type="EC" id="1.1.1.67"/>
    </reaction>
</comment>
<dbReference type="InterPro" id="IPR013328">
    <property type="entry name" value="6PGD_dom2"/>
</dbReference>
<dbReference type="InParanoid" id="A9VD39"/>
<dbReference type="eggNOG" id="ENOG502QT30">
    <property type="taxonomic scope" value="Eukaryota"/>
</dbReference>
<dbReference type="OMA" id="IVASWAR"/>
<dbReference type="EC" id="1.1.1.67" evidence="4"/>
<dbReference type="GO" id="GO:0050086">
    <property type="term" value="F:mannitol 2-dehydrogenase activity"/>
    <property type="evidence" value="ECO:0007669"/>
    <property type="project" value="UniProtKB-EC"/>
</dbReference>
<dbReference type="STRING" id="81824.A9VD39"/>
<dbReference type="InterPro" id="IPR008927">
    <property type="entry name" value="6-PGluconate_DH-like_C_sf"/>
</dbReference>
<dbReference type="AlphaFoldDB" id="A9VD39"/>
<sequence>MAVELQRIKYARDQVQAGIVHLGVGAFHRAHQAVYWDTLLPEDPRWGVCGINLRAADRAGFEALQAQGGLYTLKTLAFDGATEYRQVGAIVELIDASRDYGAAVARAADDHIQIISMTVTESGYYLDEADVLRTQAPDVAQGLAQQPTSCVYTYLHGAMRARMAGNGRPITLMSCDNLRENGHKLRTGFLQYLKAAQDEATRAWVEAHVSFPCSMVDRITPRLDPAHARDVRERFGIEDQVTIMAEPYIRWVIEDNFAGARPPLDRAGAIITRDVQAHEEAKIRVLNGGHTALAYLAALRGHRTFDRAMTDPELADFFMAYETEEVIPGLGESPIDLAAYRDEICARFSNASIGDTVARICSDGASKMPIFIRPTAEATARRGLVPHHAIRIMASWYVFMRAVQRGGEIDFAYVEPSWDTLVPLLAAGQETTFATHELLWGDLPQLCPTFVECLVAEIAKQEQAYQLARQ</sequence>
<dbReference type="Pfam" id="PF01232">
    <property type="entry name" value="Mannitol_dh"/>
    <property type="match status" value="1"/>
</dbReference>
<dbReference type="InterPro" id="IPR023027">
    <property type="entry name" value="Mannitol_DH_CS"/>
</dbReference>
<gene>
    <name evidence="8" type="ORF">MONBRDRAFT_30127</name>
</gene>
<dbReference type="SUPFAM" id="SSF48179">
    <property type="entry name" value="6-phosphogluconate dehydrogenase C-terminal domain-like"/>
    <property type="match status" value="1"/>
</dbReference>
<dbReference type="InterPro" id="IPR036291">
    <property type="entry name" value="NAD(P)-bd_dom_sf"/>
</dbReference>
<keyword evidence="9" id="KW-1185">Reference proteome</keyword>
<evidence type="ECO:0000313" key="8">
    <source>
        <dbReference type="EMBL" id="EDQ84613.1"/>
    </source>
</evidence>